<evidence type="ECO:0008006" key="6">
    <source>
        <dbReference type="Google" id="ProtNLM"/>
    </source>
</evidence>
<sequence>MQFVQLSRGLAFRLVAALALVVAMAITYFMVASGSLPSIGNTNGLSAGIADLATNLGISYYAAKKAIDIIVTFSNIALILSLLASVVGAGIFTAGIVAIAKRLALRYGERYAAAW</sequence>
<organism evidence="4 5">
    <name type="scientific">Rubrobacter xylanophilus</name>
    <dbReference type="NCBI Taxonomy" id="49319"/>
    <lineage>
        <taxon>Bacteria</taxon>
        <taxon>Bacillati</taxon>
        <taxon>Actinomycetota</taxon>
        <taxon>Rubrobacteria</taxon>
        <taxon>Rubrobacterales</taxon>
        <taxon>Rubrobacteraceae</taxon>
        <taxon>Rubrobacter</taxon>
    </lineage>
</organism>
<evidence type="ECO:0000313" key="5">
    <source>
        <dbReference type="Proteomes" id="UP000318065"/>
    </source>
</evidence>
<dbReference type="InterPro" id="IPR020038">
    <property type="entry name" value="Circ_bacteriocin"/>
</dbReference>
<dbReference type="Pfam" id="PF09221">
    <property type="entry name" value="Bacteriocin_IId"/>
    <property type="match status" value="1"/>
</dbReference>
<dbReference type="InterPro" id="IPR009086">
    <property type="entry name" value="Bacteriocin_AS48"/>
</dbReference>
<evidence type="ECO:0000256" key="3">
    <source>
        <dbReference type="SAM" id="Phobius"/>
    </source>
</evidence>
<dbReference type="GO" id="GO:0005576">
    <property type="term" value="C:extracellular region"/>
    <property type="evidence" value="ECO:0007669"/>
    <property type="project" value="UniProtKB-SubCell"/>
</dbReference>
<dbReference type="AlphaFoldDB" id="A0A510HK82"/>
<feature type="transmembrane region" description="Helical" evidence="3">
    <location>
        <begin position="76"/>
        <end position="100"/>
    </location>
</feature>
<dbReference type="Proteomes" id="UP000318065">
    <property type="component" value="Chromosome"/>
</dbReference>
<protein>
    <recommendedName>
        <fullName evidence="6">Circular bacteriocin, circularin A/uberolysin family</fullName>
    </recommendedName>
</protein>
<evidence type="ECO:0000313" key="4">
    <source>
        <dbReference type="EMBL" id="BBL80431.1"/>
    </source>
</evidence>
<evidence type="ECO:0000256" key="2">
    <source>
        <dbReference type="ARBA" id="ARBA00022525"/>
    </source>
</evidence>
<keyword evidence="2" id="KW-0964">Secreted</keyword>
<gene>
    <name evidence="4" type="ORF">RxyAA322_22850</name>
</gene>
<feature type="transmembrane region" description="Helical" evidence="3">
    <location>
        <begin position="12"/>
        <end position="31"/>
    </location>
</feature>
<dbReference type="NCBIfam" id="TIGR03651">
    <property type="entry name" value="circ_ocin_uber"/>
    <property type="match status" value="1"/>
</dbReference>
<keyword evidence="3" id="KW-1133">Transmembrane helix</keyword>
<keyword evidence="3" id="KW-0812">Transmembrane</keyword>
<dbReference type="Gene3D" id="1.20.225.10">
    <property type="entry name" value="Bacteriocin AS-48"/>
    <property type="match status" value="1"/>
</dbReference>
<proteinExistence type="predicted"/>
<accession>A0A510HK82</accession>
<keyword evidence="3" id="KW-0472">Membrane</keyword>
<reference evidence="4" key="1">
    <citation type="journal article" date="2019" name="Microbiol. Resour. Announc.">
        <title>Complete Genome Sequence of Rubrobacter xylanophilus Strain AA3-22, Isolated from Arima Onsen in Japan.</title>
        <authorList>
            <person name="Tomariguchi N."/>
            <person name="Miyazaki K."/>
        </authorList>
    </citation>
    <scope>NUCLEOTIDE SEQUENCE [LARGE SCALE GENOMIC DNA]</scope>
    <source>
        <strain evidence="4">AA3-22</strain>
    </source>
</reference>
<comment type="subcellular location">
    <subcellularLocation>
        <location evidence="1">Secreted</location>
    </subcellularLocation>
</comment>
<keyword evidence="5" id="KW-1185">Reference proteome</keyword>
<name>A0A510HK82_9ACTN</name>
<dbReference type="EMBL" id="AP019791">
    <property type="protein sequence ID" value="BBL80431.1"/>
    <property type="molecule type" value="Genomic_DNA"/>
</dbReference>
<evidence type="ECO:0000256" key="1">
    <source>
        <dbReference type="ARBA" id="ARBA00004613"/>
    </source>
</evidence>